<evidence type="ECO:0000259" key="1">
    <source>
        <dbReference type="Pfam" id="PF24719"/>
    </source>
</evidence>
<dbReference type="EMBL" id="SACR01000009">
    <property type="protein sequence ID" value="RVU42863.1"/>
    <property type="molecule type" value="Genomic_DNA"/>
</dbReference>
<protein>
    <recommendedName>
        <fullName evidence="1">Imm33-like domain-containing protein</fullName>
    </recommendedName>
</protein>
<dbReference type="OrthoDB" id="7063432at2"/>
<organism evidence="2 3">
    <name type="scientific">Rubrivivax rivuli</name>
    <dbReference type="NCBI Taxonomy" id="1862385"/>
    <lineage>
        <taxon>Bacteria</taxon>
        <taxon>Pseudomonadati</taxon>
        <taxon>Pseudomonadota</taxon>
        <taxon>Betaproteobacteria</taxon>
        <taxon>Burkholderiales</taxon>
        <taxon>Sphaerotilaceae</taxon>
        <taxon>Rubrivivax</taxon>
    </lineage>
</organism>
<name>A0A437R805_9BURK</name>
<evidence type="ECO:0000313" key="2">
    <source>
        <dbReference type="EMBL" id="RVU42863.1"/>
    </source>
</evidence>
<feature type="domain" description="Imm33-like" evidence="1">
    <location>
        <begin position="2"/>
        <end position="102"/>
    </location>
</feature>
<accession>A0A437R805</accession>
<dbReference type="InterPro" id="IPR056509">
    <property type="entry name" value="Imm33-like"/>
</dbReference>
<proteinExistence type="predicted"/>
<dbReference type="Proteomes" id="UP000285575">
    <property type="component" value="Unassembled WGS sequence"/>
</dbReference>
<reference evidence="2 3" key="1">
    <citation type="submission" date="2019-01" db="EMBL/GenBank/DDBJ databases">
        <authorList>
            <person name="Chen W.-M."/>
        </authorList>
    </citation>
    <scope>NUCLEOTIDE SEQUENCE [LARGE SCALE GENOMIC DNA]</scope>
    <source>
        <strain evidence="2 3">KYPY4</strain>
    </source>
</reference>
<evidence type="ECO:0000313" key="3">
    <source>
        <dbReference type="Proteomes" id="UP000285575"/>
    </source>
</evidence>
<keyword evidence="3" id="KW-1185">Reference proteome</keyword>
<comment type="caution">
    <text evidence="2">The sequence shown here is derived from an EMBL/GenBank/DDBJ whole genome shotgun (WGS) entry which is preliminary data.</text>
</comment>
<dbReference type="Pfam" id="PF24719">
    <property type="entry name" value="Imm33-like"/>
    <property type="match status" value="1"/>
</dbReference>
<sequence length="123" mass="13634">MQLVCDWAKATPLAPVPRTNVGLALASLGKRPINGLRRAPTTTTNGWYIWCGTELSSEPDFFAPLHIEHIHDYLPQVGEYLDLPPGYRFLIDGQDFEDVWFDASLLEATPSELTASPLPPASR</sequence>
<dbReference type="AlphaFoldDB" id="A0A437R805"/>
<gene>
    <name evidence="2" type="ORF">EOE66_21485</name>
</gene>